<organism evidence="2 3">
    <name type="scientific">Aureliella helgolandensis</name>
    <dbReference type="NCBI Taxonomy" id="2527968"/>
    <lineage>
        <taxon>Bacteria</taxon>
        <taxon>Pseudomonadati</taxon>
        <taxon>Planctomycetota</taxon>
        <taxon>Planctomycetia</taxon>
        <taxon>Pirellulales</taxon>
        <taxon>Pirellulaceae</taxon>
        <taxon>Aureliella</taxon>
    </lineage>
</organism>
<dbReference type="InterPro" id="IPR024775">
    <property type="entry name" value="DinB-like"/>
</dbReference>
<protein>
    <submittedName>
        <fullName evidence="2">DinB superfamily protein</fullName>
    </submittedName>
</protein>
<evidence type="ECO:0000313" key="2">
    <source>
        <dbReference type="EMBL" id="QDV26679.1"/>
    </source>
</evidence>
<dbReference type="InterPro" id="IPR034660">
    <property type="entry name" value="DinB/YfiT-like"/>
</dbReference>
<evidence type="ECO:0000259" key="1">
    <source>
        <dbReference type="Pfam" id="PF12867"/>
    </source>
</evidence>
<dbReference type="EMBL" id="CP036298">
    <property type="protein sequence ID" value="QDV26679.1"/>
    <property type="molecule type" value="Genomic_DNA"/>
</dbReference>
<reference evidence="2 3" key="1">
    <citation type="submission" date="2019-02" db="EMBL/GenBank/DDBJ databases">
        <title>Deep-cultivation of Planctomycetes and their phenomic and genomic characterization uncovers novel biology.</title>
        <authorList>
            <person name="Wiegand S."/>
            <person name="Jogler M."/>
            <person name="Boedeker C."/>
            <person name="Pinto D."/>
            <person name="Vollmers J."/>
            <person name="Rivas-Marin E."/>
            <person name="Kohn T."/>
            <person name="Peeters S.H."/>
            <person name="Heuer A."/>
            <person name="Rast P."/>
            <person name="Oberbeckmann S."/>
            <person name="Bunk B."/>
            <person name="Jeske O."/>
            <person name="Meyerdierks A."/>
            <person name="Storesund J.E."/>
            <person name="Kallscheuer N."/>
            <person name="Luecker S."/>
            <person name="Lage O.M."/>
            <person name="Pohl T."/>
            <person name="Merkel B.J."/>
            <person name="Hornburger P."/>
            <person name="Mueller R.-W."/>
            <person name="Bruemmer F."/>
            <person name="Labrenz M."/>
            <person name="Spormann A.M."/>
            <person name="Op den Camp H."/>
            <person name="Overmann J."/>
            <person name="Amann R."/>
            <person name="Jetten M.S.M."/>
            <person name="Mascher T."/>
            <person name="Medema M.H."/>
            <person name="Devos D.P."/>
            <person name="Kaster A.-K."/>
            <person name="Ovreas L."/>
            <person name="Rohde M."/>
            <person name="Galperin M.Y."/>
            <person name="Jogler C."/>
        </authorList>
    </citation>
    <scope>NUCLEOTIDE SEQUENCE [LARGE SCALE GENOMIC DNA]</scope>
    <source>
        <strain evidence="2 3">Q31a</strain>
    </source>
</reference>
<dbReference type="Proteomes" id="UP000318017">
    <property type="component" value="Chromosome"/>
</dbReference>
<feature type="domain" description="DinB-like" evidence="1">
    <location>
        <begin position="13"/>
        <end position="146"/>
    </location>
</feature>
<sequence length="154" mass="17715">MSHSKLLEDYAAGPQLLKRAVSNMTPEQIDASPIPDQWSTRQVICHIADFEPVYVDRITRVLVENRPTFFGGDPDQFAAKLHYQQRDLEHELQFIEVTRRHLLGILRQANQADFQRVGLHSEAGPMTVEQLLSNISGHIQHHVKFIDQKRQALQ</sequence>
<dbReference type="RefSeq" id="WP_145082951.1">
    <property type="nucleotide sequence ID" value="NZ_CP036298.1"/>
</dbReference>
<accession>A0A518GDK2</accession>
<keyword evidence="3" id="KW-1185">Reference proteome</keyword>
<dbReference type="KEGG" id="ahel:Q31a_50560"/>
<dbReference type="AlphaFoldDB" id="A0A518GDK2"/>
<dbReference type="Gene3D" id="1.20.120.450">
    <property type="entry name" value="dinb family like domain"/>
    <property type="match status" value="1"/>
</dbReference>
<dbReference type="OrthoDB" id="9793216at2"/>
<dbReference type="Pfam" id="PF12867">
    <property type="entry name" value="DinB_2"/>
    <property type="match status" value="1"/>
</dbReference>
<name>A0A518GDK2_9BACT</name>
<dbReference type="SUPFAM" id="SSF109854">
    <property type="entry name" value="DinB/YfiT-like putative metalloenzymes"/>
    <property type="match status" value="1"/>
</dbReference>
<gene>
    <name evidence="2" type="ORF">Q31a_50560</name>
</gene>
<evidence type="ECO:0000313" key="3">
    <source>
        <dbReference type="Proteomes" id="UP000318017"/>
    </source>
</evidence>
<proteinExistence type="predicted"/>